<gene>
    <name evidence="1" type="ORF">NTEN_LOCUS16821</name>
</gene>
<sequence>STNNQSPLISSITDSGRLATSTPGIGIGASPLAPAKSLYARTRLSRIRLK</sequence>
<reference evidence="1 2" key="1">
    <citation type="submission" date="2020-02" db="EMBL/GenBank/DDBJ databases">
        <authorList>
            <person name="Ferguson B K."/>
        </authorList>
    </citation>
    <scope>NUCLEOTIDE SEQUENCE [LARGE SCALE GENOMIC DNA]</scope>
</reference>
<protein>
    <submittedName>
        <fullName evidence="1">Uncharacterized protein</fullName>
    </submittedName>
</protein>
<evidence type="ECO:0000313" key="2">
    <source>
        <dbReference type="Proteomes" id="UP000479000"/>
    </source>
</evidence>
<organism evidence="1 2">
    <name type="scientific">Nesidiocoris tenuis</name>
    <dbReference type="NCBI Taxonomy" id="355587"/>
    <lineage>
        <taxon>Eukaryota</taxon>
        <taxon>Metazoa</taxon>
        <taxon>Ecdysozoa</taxon>
        <taxon>Arthropoda</taxon>
        <taxon>Hexapoda</taxon>
        <taxon>Insecta</taxon>
        <taxon>Pterygota</taxon>
        <taxon>Neoptera</taxon>
        <taxon>Paraneoptera</taxon>
        <taxon>Hemiptera</taxon>
        <taxon>Heteroptera</taxon>
        <taxon>Panheteroptera</taxon>
        <taxon>Cimicomorpha</taxon>
        <taxon>Miridae</taxon>
        <taxon>Dicyphina</taxon>
        <taxon>Nesidiocoris</taxon>
    </lineage>
</organism>
<name>A0A6H5H3R2_9HEMI</name>
<dbReference type="EMBL" id="CADCXU010024687">
    <property type="protein sequence ID" value="CAB0012000.1"/>
    <property type="molecule type" value="Genomic_DNA"/>
</dbReference>
<accession>A0A6H5H3R2</accession>
<proteinExistence type="predicted"/>
<dbReference type="AlphaFoldDB" id="A0A6H5H3R2"/>
<feature type="non-terminal residue" evidence="1">
    <location>
        <position position="1"/>
    </location>
</feature>
<keyword evidence="2" id="KW-1185">Reference proteome</keyword>
<dbReference type="Proteomes" id="UP000479000">
    <property type="component" value="Unassembled WGS sequence"/>
</dbReference>
<evidence type="ECO:0000313" key="1">
    <source>
        <dbReference type="EMBL" id="CAB0012000.1"/>
    </source>
</evidence>